<dbReference type="Proteomes" id="UP000309076">
    <property type="component" value="Unassembled WGS sequence"/>
</dbReference>
<evidence type="ECO:0000259" key="2">
    <source>
        <dbReference type="Pfam" id="PF24852"/>
    </source>
</evidence>
<protein>
    <recommendedName>
        <fullName evidence="2">DUF7726 domain-containing protein</fullName>
    </recommendedName>
</protein>
<proteinExistence type="predicted"/>
<accession>A0AB74IK43</accession>
<feature type="domain" description="DUF7726" evidence="2">
    <location>
        <begin position="372"/>
        <end position="443"/>
    </location>
</feature>
<reference evidence="3 4" key="1">
    <citation type="submission" date="2018-10" db="EMBL/GenBank/DDBJ databases">
        <title>Fifty Aureobasidium pullulans genomes reveal a recombining polyextremotolerant generalist.</title>
        <authorList>
            <person name="Gostincar C."/>
            <person name="Turk M."/>
            <person name="Zajc J."/>
            <person name="Gunde-Cimerman N."/>
        </authorList>
    </citation>
    <scope>NUCLEOTIDE SEQUENCE [LARGE SCALE GENOMIC DNA]</scope>
    <source>
        <strain evidence="3 4">EXF-10796</strain>
    </source>
</reference>
<sequence length="500" mass="56699">MSEASESSDDYGMDEGIREQIKQHYEEQKERRAIFHWKRNTHLLDNMKKYTDMSDAEVDEFGYFMVAADYFKLPDHRGGAIDPGTRHYRMNGKEHTIGDVPFKHILEQVEKRIKEMPADRRTEMFKQVMADVPGTTKNPDWEREAINPNAEPATAFSTSKAAKDSIKCNRQLLDDLAVGLGMDDRQKGMIEAQIVYHDAIGDDKRPATVFFGGDTGGKVMGGRLARDHTLADVPNHFCRDQIMDYINQMAEEEKRDIARAAVFSDLDPGEKVAYSTAIAENAKELGRKQKEEGDRLDEIMETHKPKPKTILEARNIRDQENLLDSVPDDNLDLTQRGHYGDLDYSMKRVVKSVVKPGCEKLPSEETLSWLTTVDLDCDQLRACIKRFTNGGIWSIDQFRLALGGVDRPNLTKFLEKRGARQGIKSRAFQLGWEFFKTREMLGLNILESSEDDGKQVEEKGKKRKNPAAGDDEPTSGKKAKPVDLTADESDLEPNSVYAKE</sequence>
<dbReference type="EMBL" id="QZAM01000342">
    <property type="protein sequence ID" value="THW33944.1"/>
    <property type="molecule type" value="Genomic_DNA"/>
</dbReference>
<comment type="caution">
    <text evidence="3">The sequence shown here is derived from an EMBL/GenBank/DDBJ whole genome shotgun (WGS) entry which is preliminary data.</text>
</comment>
<feature type="compositionally biased region" description="Basic and acidic residues" evidence="1">
    <location>
        <begin position="451"/>
        <end position="460"/>
    </location>
</feature>
<organism evidence="3 4">
    <name type="scientific">Aureobasidium pullulans</name>
    <name type="common">Black yeast</name>
    <name type="synonym">Pullularia pullulans</name>
    <dbReference type="NCBI Taxonomy" id="5580"/>
    <lineage>
        <taxon>Eukaryota</taxon>
        <taxon>Fungi</taxon>
        <taxon>Dikarya</taxon>
        <taxon>Ascomycota</taxon>
        <taxon>Pezizomycotina</taxon>
        <taxon>Dothideomycetes</taxon>
        <taxon>Dothideomycetidae</taxon>
        <taxon>Dothideales</taxon>
        <taxon>Saccotheciaceae</taxon>
        <taxon>Aureobasidium</taxon>
    </lineage>
</organism>
<name>A0AB74IK43_AURPU</name>
<evidence type="ECO:0000313" key="4">
    <source>
        <dbReference type="Proteomes" id="UP000309076"/>
    </source>
</evidence>
<dbReference type="AlphaFoldDB" id="A0AB74IK43"/>
<evidence type="ECO:0000313" key="3">
    <source>
        <dbReference type="EMBL" id="THW33944.1"/>
    </source>
</evidence>
<feature type="region of interest" description="Disordered" evidence="1">
    <location>
        <begin position="449"/>
        <end position="500"/>
    </location>
</feature>
<dbReference type="Pfam" id="PF24852">
    <property type="entry name" value="DUF7726"/>
    <property type="match status" value="1"/>
</dbReference>
<dbReference type="InterPro" id="IPR056143">
    <property type="entry name" value="DUF7726"/>
</dbReference>
<gene>
    <name evidence="3" type="ORF">D6D21_09793</name>
</gene>
<evidence type="ECO:0000256" key="1">
    <source>
        <dbReference type="SAM" id="MobiDB-lite"/>
    </source>
</evidence>